<dbReference type="CDD" id="cd07377">
    <property type="entry name" value="WHTH_GntR"/>
    <property type="match status" value="1"/>
</dbReference>
<evidence type="ECO:0000313" key="7">
    <source>
        <dbReference type="Proteomes" id="UP000306740"/>
    </source>
</evidence>
<dbReference type="Gene3D" id="1.20.120.530">
    <property type="entry name" value="GntR ligand-binding domain-like"/>
    <property type="match status" value="1"/>
</dbReference>
<dbReference type="PANTHER" id="PTHR43537:SF24">
    <property type="entry name" value="GLUCONATE OPERON TRANSCRIPTIONAL REPRESSOR"/>
    <property type="match status" value="1"/>
</dbReference>
<dbReference type="SUPFAM" id="SSF46785">
    <property type="entry name" value="Winged helix' DNA-binding domain"/>
    <property type="match status" value="1"/>
</dbReference>
<dbReference type="PANTHER" id="PTHR43537">
    <property type="entry name" value="TRANSCRIPTIONAL REGULATOR, GNTR FAMILY"/>
    <property type="match status" value="1"/>
</dbReference>
<dbReference type="GO" id="GO:0003677">
    <property type="term" value="F:DNA binding"/>
    <property type="evidence" value="ECO:0007669"/>
    <property type="project" value="UniProtKB-KW"/>
</dbReference>
<protein>
    <submittedName>
        <fullName evidence="5">GntR family transcriptional regulator</fullName>
    </submittedName>
</protein>
<dbReference type="GO" id="GO:0003700">
    <property type="term" value="F:DNA-binding transcription factor activity"/>
    <property type="evidence" value="ECO:0007669"/>
    <property type="project" value="InterPro"/>
</dbReference>
<keyword evidence="2" id="KW-0238">DNA-binding</keyword>
<dbReference type="SUPFAM" id="SSF48008">
    <property type="entry name" value="GntR ligand-binding domain-like"/>
    <property type="match status" value="1"/>
</dbReference>
<dbReference type="InterPro" id="IPR036390">
    <property type="entry name" value="WH_DNA-bd_sf"/>
</dbReference>
<keyword evidence="3" id="KW-0804">Transcription</keyword>
<dbReference type="Pfam" id="PF07729">
    <property type="entry name" value="FCD"/>
    <property type="match status" value="1"/>
</dbReference>
<dbReference type="Pfam" id="PF00392">
    <property type="entry name" value="GntR"/>
    <property type="match status" value="1"/>
</dbReference>
<evidence type="ECO:0000256" key="2">
    <source>
        <dbReference type="ARBA" id="ARBA00023125"/>
    </source>
</evidence>
<evidence type="ECO:0000259" key="4">
    <source>
        <dbReference type="PROSITE" id="PS50949"/>
    </source>
</evidence>
<evidence type="ECO:0000313" key="5">
    <source>
        <dbReference type="EMBL" id="TNC48392.1"/>
    </source>
</evidence>
<dbReference type="SMART" id="SM00345">
    <property type="entry name" value="HTH_GNTR"/>
    <property type="match status" value="1"/>
</dbReference>
<dbReference type="OrthoDB" id="3267569at2"/>
<dbReference type="Proteomes" id="UP000306740">
    <property type="component" value="Unassembled WGS sequence"/>
</dbReference>
<dbReference type="InterPro" id="IPR036388">
    <property type="entry name" value="WH-like_DNA-bd_sf"/>
</dbReference>
<evidence type="ECO:0000313" key="6">
    <source>
        <dbReference type="EMBL" id="TNC51315.1"/>
    </source>
</evidence>
<dbReference type="EMBL" id="VDFR01000009">
    <property type="protein sequence ID" value="TNC51315.1"/>
    <property type="molecule type" value="Genomic_DNA"/>
</dbReference>
<sequence length="234" mass="25111">MLLVSSLTDRVVAHVRDGIRHQRYVPGEIYSVYQLAEALGVSRSPAREAMMRLSEAGLVEIARNRGFRVVLPQARDVAEIFAVRLALEPAAARRCGERRVDLSGAFASLTAAEQEGDEAAFWEADQALHDAILRGAGNARAAAVVASLRATTALLGPPTSHAGRSLREIRDEHAPIVEALCRHDGEAAEEAMRDHLVRTGRLLVAQVAASTPGSTDPEATDPDALWAEVVGRSL</sequence>
<reference evidence="5 7" key="1">
    <citation type="submission" date="2019-05" db="EMBL/GenBank/DDBJ databases">
        <title>Mumia sp. nov., isolated from the intestinal contents of plateau pika (Ochotona curzoniae) in the Qinghai-Tibet plateau of China.</title>
        <authorList>
            <person name="Tian Z."/>
        </authorList>
    </citation>
    <scope>NUCLEOTIDE SEQUENCE [LARGE SCALE GENOMIC DNA]</scope>
    <source>
        <strain evidence="7">527</strain>
        <strain evidence="5">Z527</strain>
    </source>
</reference>
<name>A0A5C4MWA6_9ACTN</name>
<feature type="domain" description="HTH gntR-type" evidence="4">
    <location>
        <begin position="5"/>
        <end position="72"/>
    </location>
</feature>
<dbReference type="AlphaFoldDB" id="A0A5C4MWA6"/>
<dbReference type="InterPro" id="IPR000524">
    <property type="entry name" value="Tscrpt_reg_HTH_GntR"/>
</dbReference>
<dbReference type="InterPro" id="IPR011711">
    <property type="entry name" value="GntR_C"/>
</dbReference>
<dbReference type="PROSITE" id="PS50949">
    <property type="entry name" value="HTH_GNTR"/>
    <property type="match status" value="1"/>
</dbReference>
<keyword evidence="1" id="KW-0805">Transcription regulation</keyword>
<dbReference type="InterPro" id="IPR008920">
    <property type="entry name" value="TF_FadR/GntR_C"/>
</dbReference>
<dbReference type="Gene3D" id="1.10.10.10">
    <property type="entry name" value="Winged helix-like DNA-binding domain superfamily/Winged helix DNA-binding domain"/>
    <property type="match status" value="1"/>
</dbReference>
<dbReference type="EMBL" id="VDFR01000036">
    <property type="protein sequence ID" value="TNC48392.1"/>
    <property type="molecule type" value="Genomic_DNA"/>
</dbReference>
<evidence type="ECO:0000256" key="3">
    <source>
        <dbReference type="ARBA" id="ARBA00023163"/>
    </source>
</evidence>
<proteinExistence type="predicted"/>
<comment type="caution">
    <text evidence="5">The sequence shown here is derived from an EMBL/GenBank/DDBJ whole genome shotgun (WGS) entry which is preliminary data.</text>
</comment>
<dbReference type="SMART" id="SM00895">
    <property type="entry name" value="FCD"/>
    <property type="match status" value="1"/>
</dbReference>
<evidence type="ECO:0000256" key="1">
    <source>
        <dbReference type="ARBA" id="ARBA00023015"/>
    </source>
</evidence>
<gene>
    <name evidence="6" type="ORF">FHE65_02085</name>
    <name evidence="5" type="ORF">FHE65_07335</name>
</gene>
<organism evidence="5 7">
    <name type="scientific">Mumia zhuanghuii</name>
    <dbReference type="NCBI Taxonomy" id="2585211"/>
    <lineage>
        <taxon>Bacteria</taxon>
        <taxon>Bacillati</taxon>
        <taxon>Actinomycetota</taxon>
        <taxon>Actinomycetes</taxon>
        <taxon>Propionibacteriales</taxon>
        <taxon>Nocardioidaceae</taxon>
        <taxon>Mumia</taxon>
    </lineage>
</organism>
<accession>A0A5C4MWA6</accession>